<gene>
    <name evidence="14" type="primary">nagA</name>
    <name evidence="14" type="ORF">INP51_00315</name>
</gene>
<dbReference type="EC" id="3.5.1.25" evidence="2"/>
<evidence type="ECO:0000256" key="3">
    <source>
        <dbReference type="ARBA" id="ARBA00018029"/>
    </source>
</evidence>
<evidence type="ECO:0000256" key="8">
    <source>
        <dbReference type="ARBA" id="ARBA00060590"/>
    </source>
</evidence>
<protein>
    <recommendedName>
        <fullName evidence="3">N-acetylglucosamine-6-phosphate deacetylase</fullName>
        <ecNumber evidence="2">3.5.1.25</ecNumber>
    </recommendedName>
</protein>
<evidence type="ECO:0000256" key="5">
    <source>
        <dbReference type="ARBA" id="ARBA00022801"/>
    </source>
</evidence>
<dbReference type="GO" id="GO:0006046">
    <property type="term" value="P:N-acetylglucosamine catabolic process"/>
    <property type="evidence" value="ECO:0007669"/>
    <property type="project" value="TreeGrafter"/>
</dbReference>
<proteinExistence type="inferred from homology"/>
<evidence type="ECO:0000256" key="2">
    <source>
        <dbReference type="ARBA" id="ARBA00011899"/>
    </source>
</evidence>
<comment type="cofactor">
    <cofactor evidence="12">
        <name>a divalent metal cation</name>
        <dbReference type="ChEBI" id="CHEBI:60240"/>
    </cofactor>
    <text evidence="12">Binds 1 divalent metal cation per subunit.</text>
</comment>
<feature type="binding site" evidence="12">
    <location>
        <position position="206"/>
    </location>
    <ligand>
        <name>Zn(2+)</name>
        <dbReference type="ChEBI" id="CHEBI:29105"/>
    </ligand>
</feature>
<name>A0A7M2RHJ3_9FIRM</name>
<evidence type="ECO:0000259" key="13">
    <source>
        <dbReference type="Pfam" id="PF01979"/>
    </source>
</evidence>
<dbReference type="AlphaFoldDB" id="A0A7M2RHJ3"/>
<evidence type="ECO:0000256" key="4">
    <source>
        <dbReference type="ARBA" id="ARBA00022723"/>
    </source>
</evidence>
<keyword evidence="15" id="KW-1185">Reference proteome</keyword>
<evidence type="ECO:0000256" key="11">
    <source>
        <dbReference type="PIRSR" id="PIRSR038994-2"/>
    </source>
</evidence>
<feature type="binding site" evidence="11">
    <location>
        <begin position="297"/>
        <end position="299"/>
    </location>
    <ligand>
        <name>substrate</name>
    </ligand>
</feature>
<dbReference type="KEGG" id="bliq:INP51_00315"/>
<dbReference type="EMBL" id="CP063304">
    <property type="protein sequence ID" value="QOV19464.1"/>
    <property type="molecule type" value="Genomic_DNA"/>
</dbReference>
<evidence type="ECO:0000313" key="14">
    <source>
        <dbReference type="EMBL" id="QOV19464.1"/>
    </source>
</evidence>
<evidence type="ECO:0000313" key="15">
    <source>
        <dbReference type="Proteomes" id="UP000593601"/>
    </source>
</evidence>
<comment type="catalytic activity">
    <reaction evidence="7">
        <text>N-acetyl-D-glucosamine 6-phosphate + H2O = D-glucosamine 6-phosphate + acetate</text>
        <dbReference type="Rhea" id="RHEA:22936"/>
        <dbReference type="ChEBI" id="CHEBI:15377"/>
        <dbReference type="ChEBI" id="CHEBI:30089"/>
        <dbReference type="ChEBI" id="CHEBI:57513"/>
        <dbReference type="ChEBI" id="CHEBI:58725"/>
        <dbReference type="EC" id="3.5.1.25"/>
    </reaction>
</comment>
<dbReference type="Pfam" id="PF01979">
    <property type="entry name" value="Amidohydro_1"/>
    <property type="match status" value="1"/>
</dbReference>
<feature type="binding site" evidence="11">
    <location>
        <position position="217"/>
    </location>
    <ligand>
        <name>substrate</name>
    </ligand>
</feature>
<comment type="similarity">
    <text evidence="1 9">Belongs to the metallo-dependent hydrolases superfamily. NagA family.</text>
</comment>
<feature type="binding site" evidence="11">
    <location>
        <position position="241"/>
    </location>
    <ligand>
        <name>substrate</name>
    </ligand>
</feature>
<accession>A0A7M2RHJ3</accession>
<reference evidence="14 15" key="1">
    <citation type="submission" date="2020-10" db="EMBL/GenBank/DDBJ databases">
        <title>Blautia liquoris sp.nov., isolated from the mud in a fermentation cellar used for the production of Chinese strong-flavoured liquor.</title>
        <authorList>
            <person name="Lu L."/>
        </authorList>
    </citation>
    <scope>NUCLEOTIDE SEQUENCE [LARGE SCALE GENOMIC DNA]</scope>
    <source>
        <strain evidence="14 15">LZLJ-3</strain>
    </source>
</reference>
<evidence type="ECO:0000256" key="10">
    <source>
        <dbReference type="PIRSR" id="PIRSR038994-1"/>
    </source>
</evidence>
<dbReference type="RefSeq" id="WP_193735784.1">
    <property type="nucleotide sequence ID" value="NZ_CP063304.1"/>
</dbReference>
<evidence type="ECO:0000256" key="7">
    <source>
        <dbReference type="ARBA" id="ARBA00047647"/>
    </source>
</evidence>
<dbReference type="SUPFAM" id="SSF51556">
    <property type="entry name" value="Metallo-dependent hydrolases"/>
    <property type="match status" value="1"/>
</dbReference>
<dbReference type="NCBIfam" id="TIGR00221">
    <property type="entry name" value="nagA"/>
    <property type="match status" value="1"/>
</dbReference>
<organism evidence="14 15">
    <name type="scientific">Blautia liquoris</name>
    <dbReference type="NCBI Taxonomy" id="2779518"/>
    <lineage>
        <taxon>Bacteria</taxon>
        <taxon>Bacillati</taxon>
        <taxon>Bacillota</taxon>
        <taxon>Clostridia</taxon>
        <taxon>Lachnospirales</taxon>
        <taxon>Lachnospiraceae</taxon>
        <taxon>Blautia</taxon>
    </lineage>
</organism>
<dbReference type="PIRSF" id="PIRSF038994">
    <property type="entry name" value="NagA"/>
    <property type="match status" value="1"/>
</dbReference>
<dbReference type="FunFam" id="3.20.20.140:FF:000004">
    <property type="entry name" value="N-acetylglucosamine-6-phosphate deacetylase"/>
    <property type="match status" value="1"/>
</dbReference>
<dbReference type="InterPro" id="IPR003764">
    <property type="entry name" value="GlcNAc_6-P_deAcase"/>
</dbReference>
<dbReference type="Gene3D" id="2.30.40.10">
    <property type="entry name" value="Urease, subunit C, domain 1"/>
    <property type="match status" value="1"/>
</dbReference>
<dbReference type="SUPFAM" id="SSF51338">
    <property type="entry name" value="Composite domain of metallo-dependent hydrolases"/>
    <property type="match status" value="1"/>
</dbReference>
<dbReference type="InterPro" id="IPR032466">
    <property type="entry name" value="Metal_Hydrolase"/>
</dbReference>
<dbReference type="InterPro" id="IPR006680">
    <property type="entry name" value="Amidohydro-rel"/>
</dbReference>
<evidence type="ECO:0000256" key="6">
    <source>
        <dbReference type="ARBA" id="ARBA00023277"/>
    </source>
</evidence>
<dbReference type="PANTHER" id="PTHR11113">
    <property type="entry name" value="N-ACETYLGLUCOSAMINE-6-PHOSPHATE DEACETYLASE"/>
    <property type="match status" value="1"/>
</dbReference>
<keyword evidence="6 9" id="KW-0119">Carbohydrate metabolism</keyword>
<sequence>MIIKNAKVFSDEYTFIEKDLFIQNGVFSESTVDGICIDGTGLYAIPGLTDIHFHGCIGYDFCDGTEEAISALADYQQKNGITTIAPATMTFEEERLMKIMETAKAHHNIKGAELVGINMEGPFISAKKKGAQNPRFIHHPDLSMYRNLQEASGGLIKLVDIAPEEEGSMEFIETVKDEVVVSIAHTTADYDTADKAFTKGARQVTHLYNAMPPFTHRAPGVIGAAFDHKNVMVELICDGVHIHPSVIRATFQLFGDDRVILISDSMMATGLKDGNYSLGGQAVKVTGPRAALKDGTIAGSATNLMSCLRTAVLKMGIPLESAVKAAAVNSAKSIGIFNHYGSITEGKAGNLVLLDHDLNLIHVIQKGQKVF</sequence>
<feature type="binding site" evidence="11">
    <location>
        <position position="131"/>
    </location>
    <ligand>
        <name>substrate</name>
    </ligand>
</feature>
<evidence type="ECO:0000256" key="9">
    <source>
        <dbReference type="PIRNR" id="PIRNR038994"/>
    </source>
</evidence>
<feature type="binding site" evidence="12">
    <location>
        <position position="120"/>
    </location>
    <ligand>
        <name>Zn(2+)</name>
        <dbReference type="ChEBI" id="CHEBI:29105"/>
    </ligand>
</feature>
<feature type="binding site" evidence="11">
    <location>
        <begin position="209"/>
        <end position="210"/>
    </location>
    <ligand>
        <name>substrate</name>
    </ligand>
</feature>
<evidence type="ECO:0000256" key="1">
    <source>
        <dbReference type="ARBA" id="ARBA00010716"/>
    </source>
</evidence>
<feature type="active site" description="Proton donor/acceptor" evidence="10">
    <location>
        <position position="264"/>
    </location>
</feature>
<dbReference type="Proteomes" id="UP000593601">
    <property type="component" value="Chromosome"/>
</dbReference>
<keyword evidence="4 12" id="KW-0479">Metal-binding</keyword>
<feature type="domain" description="Amidohydrolase-related" evidence="13">
    <location>
        <begin position="44"/>
        <end position="369"/>
    </location>
</feature>
<comment type="pathway">
    <text evidence="8">Amino-sugar metabolism; N-acetylneuraminate degradation; D-fructose 6-phosphate from N-acetylneuraminate: step 4/5.</text>
</comment>
<dbReference type="Gene3D" id="3.20.20.140">
    <property type="entry name" value="Metal-dependent hydrolases"/>
    <property type="match status" value="1"/>
</dbReference>
<dbReference type="PANTHER" id="PTHR11113:SF14">
    <property type="entry name" value="N-ACETYLGLUCOSAMINE-6-PHOSPHATE DEACETYLASE"/>
    <property type="match status" value="1"/>
</dbReference>
<evidence type="ECO:0000256" key="12">
    <source>
        <dbReference type="PIRSR" id="PIRSR038994-3"/>
    </source>
</evidence>
<feature type="binding site" evidence="12">
    <location>
        <position position="185"/>
    </location>
    <ligand>
        <name>Zn(2+)</name>
        <dbReference type="ChEBI" id="CHEBI:29105"/>
    </ligand>
</feature>
<dbReference type="InterPro" id="IPR011059">
    <property type="entry name" value="Metal-dep_hydrolase_composite"/>
</dbReference>
<dbReference type="CDD" id="cd00854">
    <property type="entry name" value="NagA"/>
    <property type="match status" value="1"/>
</dbReference>
<dbReference type="GO" id="GO:0046872">
    <property type="term" value="F:metal ion binding"/>
    <property type="evidence" value="ECO:0007669"/>
    <property type="project" value="UniProtKB-KW"/>
</dbReference>
<dbReference type="GO" id="GO:0008448">
    <property type="term" value="F:N-acetylglucosamine-6-phosphate deacetylase activity"/>
    <property type="evidence" value="ECO:0007669"/>
    <property type="project" value="UniProtKB-EC"/>
</dbReference>
<keyword evidence="5 9" id="KW-0378">Hydrolase</keyword>